<accession>A0A8R1WZC0</accession>
<reference evidence="1" key="2">
    <citation type="submission" date="2022-06" db="UniProtKB">
        <authorList>
            <consortium name="EnsemblMetazoa"/>
        </authorList>
    </citation>
    <scope>IDENTIFICATION</scope>
</reference>
<dbReference type="KEGG" id="api:103308491"/>
<dbReference type="EnsemblMetazoa" id="XM_008181926.1">
    <property type="protein sequence ID" value="XP_008180148.1"/>
    <property type="gene ID" value="LOC103308491"/>
</dbReference>
<sequence length="144" mass="16148">MTVEFPPHSFASTSCVKYLGVQFDPRQRFLEHAKLAAKRAMEAGRCLAQILPNLRGAKQRTRRVLSTVVTSRLLYGAPIWAEKMSVKAMATMESAYRRTMLRVACCYSTTSYDAAAVVSSMPPLKLLAEERRSIFLGTNKEVKK</sequence>
<name>A0A8R1WZC0_ACYPI</name>
<dbReference type="AlphaFoldDB" id="A0A8R1WZC0"/>
<dbReference type="Proteomes" id="UP000007819">
    <property type="component" value="Chromosome X"/>
</dbReference>
<protein>
    <submittedName>
        <fullName evidence="1">Uncharacterized protein</fullName>
    </submittedName>
</protein>
<reference evidence="2" key="1">
    <citation type="submission" date="2010-06" db="EMBL/GenBank/DDBJ databases">
        <authorList>
            <person name="Jiang H."/>
            <person name="Abraham K."/>
            <person name="Ali S."/>
            <person name="Alsbrooks S.L."/>
            <person name="Anim B.N."/>
            <person name="Anosike U.S."/>
            <person name="Attaway T."/>
            <person name="Bandaranaike D.P."/>
            <person name="Battles P.K."/>
            <person name="Bell S.N."/>
            <person name="Bell A.V."/>
            <person name="Beltran B."/>
            <person name="Bickham C."/>
            <person name="Bustamante Y."/>
            <person name="Caleb T."/>
            <person name="Canada A."/>
            <person name="Cardenas V."/>
            <person name="Carter K."/>
            <person name="Chacko J."/>
            <person name="Chandrabose M.N."/>
            <person name="Chavez D."/>
            <person name="Chavez A."/>
            <person name="Chen L."/>
            <person name="Chu H.-S."/>
            <person name="Claassen K.J."/>
            <person name="Cockrell R."/>
            <person name="Collins M."/>
            <person name="Cooper J.A."/>
            <person name="Cree A."/>
            <person name="Curry S.M."/>
            <person name="Da Y."/>
            <person name="Dao M.D."/>
            <person name="Das B."/>
            <person name="Davila M.-L."/>
            <person name="Davy-Carroll L."/>
            <person name="Denson S."/>
            <person name="Dinh H."/>
            <person name="Ebong V.E."/>
            <person name="Edwards J.R."/>
            <person name="Egan A."/>
            <person name="El-Daye J."/>
            <person name="Escobedo L."/>
            <person name="Fernandez S."/>
            <person name="Fernando P.R."/>
            <person name="Flagg N."/>
            <person name="Forbes L.D."/>
            <person name="Fowler R.G."/>
            <person name="Fu Q."/>
            <person name="Gabisi R.A."/>
            <person name="Ganer J."/>
            <person name="Garbino Pronczuk A."/>
            <person name="Garcia R.M."/>
            <person name="Garner T."/>
            <person name="Garrett T.E."/>
            <person name="Gonzalez D.A."/>
            <person name="Hamid H."/>
            <person name="Hawkins E.S."/>
            <person name="Hirani K."/>
            <person name="Hogues M.E."/>
            <person name="Hollins B."/>
            <person name="Hsiao C.-H."/>
            <person name="Jabil R."/>
            <person name="James M.L."/>
            <person name="Jhangiani S.N."/>
            <person name="Johnson B."/>
            <person name="Johnson Q."/>
            <person name="Joshi V."/>
            <person name="Kalu J.B."/>
            <person name="Kam C."/>
            <person name="Kashfia A."/>
            <person name="Keebler J."/>
            <person name="Kisamo H."/>
            <person name="Kovar C.L."/>
            <person name="Lago L.A."/>
            <person name="Lai C.-Y."/>
            <person name="Laidlaw J."/>
            <person name="Lara F."/>
            <person name="Le T.-K."/>
            <person name="Lee S.L."/>
            <person name="Legall F.H."/>
            <person name="Lemon S.J."/>
            <person name="Lewis L.R."/>
            <person name="Li B."/>
            <person name="Liu Y."/>
            <person name="Liu Y.-S."/>
            <person name="Lopez J."/>
            <person name="Lozado R.J."/>
            <person name="Lu J."/>
            <person name="Madu R.C."/>
            <person name="Maheshwari M."/>
            <person name="Maheshwari R."/>
            <person name="Malloy K."/>
            <person name="Martinez E."/>
            <person name="Mathew T."/>
            <person name="Mercado I.C."/>
            <person name="Mercado C."/>
            <person name="Meyer B."/>
            <person name="Montgomery K."/>
            <person name="Morgan M.B."/>
            <person name="Munidasa M."/>
            <person name="Nazareth L.V."/>
            <person name="Nelson J."/>
            <person name="Ng B.M."/>
            <person name="Nguyen N.B."/>
            <person name="Nguyen P.Q."/>
            <person name="Nguyen T."/>
            <person name="Obregon M."/>
            <person name="Okwuonu G.O."/>
            <person name="Onwere C.G."/>
            <person name="Orozco G."/>
            <person name="Parra A."/>
            <person name="Patel S."/>
            <person name="Patil S."/>
            <person name="Perez A."/>
            <person name="Perez Y."/>
            <person name="Pham C."/>
            <person name="Primus E.L."/>
            <person name="Pu L.-L."/>
            <person name="Puazo M."/>
            <person name="Qin X."/>
            <person name="Quiroz J.B."/>
            <person name="Reese J."/>
            <person name="Richards S."/>
            <person name="Rives C.M."/>
            <person name="Robberts R."/>
            <person name="Ruiz S.J."/>
            <person name="Ruiz M.J."/>
            <person name="Santibanez J."/>
            <person name="Schneider B.W."/>
            <person name="Sisson I."/>
            <person name="Smith M."/>
            <person name="Sodergren E."/>
            <person name="Song X.-Z."/>
            <person name="Song B.B."/>
            <person name="Summersgill H."/>
            <person name="Thelus R."/>
            <person name="Thornton R.D."/>
            <person name="Trejos Z.Y."/>
            <person name="Usmani K."/>
            <person name="Vattathil S."/>
            <person name="Villasana D."/>
            <person name="Walker D.L."/>
            <person name="Wang S."/>
            <person name="Wang K."/>
            <person name="White C.S."/>
            <person name="Williams A.C."/>
            <person name="Williamson J."/>
            <person name="Wilson K."/>
            <person name="Woghiren I.O."/>
            <person name="Woodworth J.R."/>
            <person name="Worley K.C."/>
            <person name="Wright R.A."/>
            <person name="Wu W."/>
            <person name="Young L."/>
            <person name="Zhang L."/>
            <person name="Zhang J."/>
            <person name="Zhu Y."/>
            <person name="Muzny D.M."/>
            <person name="Weinstock G."/>
            <person name="Gibbs R.A."/>
        </authorList>
    </citation>
    <scope>NUCLEOTIDE SEQUENCE [LARGE SCALE GENOMIC DNA]</scope>
    <source>
        <strain evidence="2">LSR1</strain>
    </source>
</reference>
<proteinExistence type="predicted"/>
<dbReference type="GeneID" id="103308491"/>
<dbReference type="OrthoDB" id="6626927at2759"/>
<evidence type="ECO:0000313" key="1">
    <source>
        <dbReference type="EnsemblMetazoa" id="XP_008180148.1"/>
    </source>
</evidence>
<evidence type="ECO:0000313" key="2">
    <source>
        <dbReference type="Proteomes" id="UP000007819"/>
    </source>
</evidence>
<dbReference type="RefSeq" id="XP_008180148.1">
    <property type="nucleotide sequence ID" value="XM_008181926.1"/>
</dbReference>
<keyword evidence="2" id="KW-1185">Reference proteome</keyword>
<organism evidence="1 2">
    <name type="scientific">Acyrthosiphon pisum</name>
    <name type="common">Pea aphid</name>
    <dbReference type="NCBI Taxonomy" id="7029"/>
    <lineage>
        <taxon>Eukaryota</taxon>
        <taxon>Metazoa</taxon>
        <taxon>Ecdysozoa</taxon>
        <taxon>Arthropoda</taxon>
        <taxon>Hexapoda</taxon>
        <taxon>Insecta</taxon>
        <taxon>Pterygota</taxon>
        <taxon>Neoptera</taxon>
        <taxon>Paraneoptera</taxon>
        <taxon>Hemiptera</taxon>
        <taxon>Sternorrhyncha</taxon>
        <taxon>Aphidomorpha</taxon>
        <taxon>Aphidoidea</taxon>
        <taxon>Aphididae</taxon>
        <taxon>Macrosiphini</taxon>
        <taxon>Acyrthosiphon</taxon>
    </lineage>
</organism>
<dbReference type="OMA" id="RWTHALI"/>